<dbReference type="Pfam" id="PF23480">
    <property type="entry name" value="YGL204C"/>
    <property type="match status" value="1"/>
</dbReference>
<keyword evidence="1" id="KW-0472">Membrane</keyword>
<keyword evidence="1" id="KW-0812">Transmembrane</keyword>
<protein>
    <submittedName>
        <fullName evidence="2">EC1118_1G1_0694p</fullName>
    </submittedName>
</protein>
<feature type="transmembrane region" description="Helical" evidence="1">
    <location>
        <begin position="22"/>
        <end position="40"/>
    </location>
</feature>
<dbReference type="InterPro" id="IPR059142">
    <property type="entry name" value="YGL204C"/>
</dbReference>
<organism evidence="2 3">
    <name type="scientific">Saccharomyces cerevisiae (strain Lalvin EC1118 / Prise de mousse)</name>
    <name type="common">Baker's yeast</name>
    <dbReference type="NCBI Taxonomy" id="643680"/>
    <lineage>
        <taxon>Eukaryota</taxon>
        <taxon>Fungi</taxon>
        <taxon>Dikarya</taxon>
        <taxon>Ascomycota</taxon>
        <taxon>Saccharomycotina</taxon>
        <taxon>Saccharomycetes</taxon>
        <taxon>Saccharomycetales</taxon>
        <taxon>Saccharomycetaceae</taxon>
        <taxon>Saccharomyces</taxon>
    </lineage>
</organism>
<dbReference type="OrthoDB" id="4056385at2759"/>
<dbReference type="HOGENOM" id="CLU_2293284_0_0_1"/>
<dbReference type="AlphaFoldDB" id="C8Z851"/>
<evidence type="ECO:0000313" key="3">
    <source>
        <dbReference type="Proteomes" id="UP000000286"/>
    </source>
</evidence>
<gene>
    <name evidence="2" type="ORF">EC1118_1G1_0694g</name>
</gene>
<evidence type="ECO:0000256" key="1">
    <source>
        <dbReference type="SAM" id="Phobius"/>
    </source>
</evidence>
<name>C8Z851_YEAS8</name>
<keyword evidence="1" id="KW-1133">Transmembrane helix</keyword>
<evidence type="ECO:0000313" key="2">
    <source>
        <dbReference type="EMBL" id="CAY79567.1"/>
    </source>
</evidence>
<proteinExistence type="predicted"/>
<dbReference type="Proteomes" id="UP000000286">
    <property type="component" value="Chromosome VII"/>
</dbReference>
<accession>C8Z851</accession>
<reference evidence="2 3" key="1">
    <citation type="journal article" date="2009" name="Proc. Natl. Acad. Sci. U.S.A.">
        <title>Eukaryote-to-eukaryote gene transfer events revealed by the genome sequence of the wine yeast Saccharomyces cerevisiae EC1118.</title>
        <authorList>
            <person name="Novo M."/>
            <person name="Bigey F."/>
            <person name="Beyne E."/>
            <person name="Galeote V."/>
            <person name="Gavory F."/>
            <person name="Mallet S."/>
            <person name="Cambot B."/>
            <person name="Legras J.L."/>
            <person name="Wincker P."/>
            <person name="Casaregola S."/>
            <person name="Dequin S."/>
        </authorList>
    </citation>
    <scope>NUCLEOTIDE SEQUENCE [LARGE SCALE GENOMIC DNA]</scope>
    <source>
        <strain evidence="3">Lalvin EC1118 / Prise de mousse</strain>
    </source>
</reference>
<feature type="transmembrane region" description="Helical" evidence="1">
    <location>
        <begin position="61"/>
        <end position="78"/>
    </location>
</feature>
<dbReference type="EMBL" id="FN393070">
    <property type="protein sequence ID" value="CAY79567.1"/>
    <property type="molecule type" value="Genomic_DNA"/>
</dbReference>
<sequence>MNGTDILRFLQPPPTISCSKHFILITACALFVLGLLLLGLRTAMFKQVRGKTTTSRNRGVIAAKLSVAWYLAAIVMYIGKSEMWKYAFAVSLLLNSLALFL</sequence>